<name>A0A9D2L1P5_9FIRM</name>
<accession>A0A9D2L1P5</accession>
<sequence>MINEKKVAVMTRMAAYEAGRGKKDEEICGFFRSDYVGFQLLKTWIGTTIAFCLLAGIWLLYRIDEMTSILYAVDVDALMKLGRQVLTAYVILCGGYLLATWVVAHITYAKAHKDSVLFDRMLNEVDGSEEEEE</sequence>
<keyword evidence="1" id="KW-0812">Transmembrane</keyword>
<organism evidence="2 3">
    <name type="scientific">Candidatus Eisenbergiella merdipullorum</name>
    <dbReference type="NCBI Taxonomy" id="2838553"/>
    <lineage>
        <taxon>Bacteria</taxon>
        <taxon>Bacillati</taxon>
        <taxon>Bacillota</taxon>
        <taxon>Clostridia</taxon>
        <taxon>Lachnospirales</taxon>
        <taxon>Lachnospiraceae</taxon>
        <taxon>Eisenbergiella</taxon>
    </lineage>
</organism>
<dbReference type="Proteomes" id="UP000886858">
    <property type="component" value="Unassembled WGS sequence"/>
</dbReference>
<keyword evidence="1" id="KW-0472">Membrane</keyword>
<protein>
    <submittedName>
        <fullName evidence="2">Uncharacterized protein</fullName>
    </submittedName>
</protein>
<feature type="transmembrane region" description="Helical" evidence="1">
    <location>
        <begin position="40"/>
        <end position="61"/>
    </location>
</feature>
<keyword evidence="1" id="KW-1133">Transmembrane helix</keyword>
<feature type="transmembrane region" description="Helical" evidence="1">
    <location>
        <begin position="81"/>
        <end position="104"/>
    </location>
</feature>
<evidence type="ECO:0000256" key="1">
    <source>
        <dbReference type="SAM" id="Phobius"/>
    </source>
</evidence>
<comment type="caution">
    <text evidence="2">The sequence shown here is derived from an EMBL/GenBank/DDBJ whole genome shotgun (WGS) entry which is preliminary data.</text>
</comment>
<reference evidence="2" key="1">
    <citation type="journal article" date="2021" name="PeerJ">
        <title>Extensive microbial diversity within the chicken gut microbiome revealed by metagenomics and culture.</title>
        <authorList>
            <person name="Gilroy R."/>
            <person name="Ravi A."/>
            <person name="Getino M."/>
            <person name="Pursley I."/>
            <person name="Horton D.L."/>
            <person name="Alikhan N.F."/>
            <person name="Baker D."/>
            <person name="Gharbi K."/>
            <person name="Hall N."/>
            <person name="Watson M."/>
            <person name="Adriaenssens E.M."/>
            <person name="Foster-Nyarko E."/>
            <person name="Jarju S."/>
            <person name="Secka A."/>
            <person name="Antonio M."/>
            <person name="Oren A."/>
            <person name="Chaudhuri R.R."/>
            <person name="La Ragione R."/>
            <person name="Hildebrand F."/>
            <person name="Pallen M.J."/>
        </authorList>
    </citation>
    <scope>NUCLEOTIDE SEQUENCE</scope>
    <source>
        <strain evidence="2">CHK179-7159</strain>
    </source>
</reference>
<reference evidence="2" key="2">
    <citation type="submission" date="2021-04" db="EMBL/GenBank/DDBJ databases">
        <authorList>
            <person name="Gilroy R."/>
        </authorList>
    </citation>
    <scope>NUCLEOTIDE SEQUENCE</scope>
    <source>
        <strain evidence="2">CHK179-7159</strain>
    </source>
</reference>
<evidence type="ECO:0000313" key="2">
    <source>
        <dbReference type="EMBL" id="HJA93571.1"/>
    </source>
</evidence>
<gene>
    <name evidence="2" type="ORF">H9717_10750</name>
</gene>
<dbReference type="AlphaFoldDB" id="A0A9D2L1P5"/>
<proteinExistence type="predicted"/>
<evidence type="ECO:0000313" key="3">
    <source>
        <dbReference type="Proteomes" id="UP000886858"/>
    </source>
</evidence>
<dbReference type="EMBL" id="DWYY01000117">
    <property type="protein sequence ID" value="HJA93571.1"/>
    <property type="molecule type" value="Genomic_DNA"/>
</dbReference>